<name>A0A0W7WXG4_9ACTN</name>
<organism evidence="1 2">
    <name type="scientific">Streptomyces silvensis</name>
    <dbReference type="NCBI Taxonomy" id="1765722"/>
    <lineage>
        <taxon>Bacteria</taxon>
        <taxon>Bacillati</taxon>
        <taxon>Actinomycetota</taxon>
        <taxon>Actinomycetes</taxon>
        <taxon>Kitasatosporales</taxon>
        <taxon>Streptomycetaceae</taxon>
        <taxon>Streptomyces</taxon>
    </lineage>
</organism>
<accession>A0A0W7WXG4</accession>
<dbReference type="EMBL" id="LOCL01000048">
    <property type="protein sequence ID" value="KUF15176.1"/>
    <property type="molecule type" value="Genomic_DNA"/>
</dbReference>
<reference evidence="1 2" key="1">
    <citation type="submission" date="2015-12" db="EMBL/GenBank/DDBJ databases">
        <title>Draft genome sequence of Streptomyces silvensis ATCC 53525, a producer of novel hormone antagonists.</title>
        <authorList>
            <person name="Johnston C.W."/>
            <person name="Li Y."/>
            <person name="Magarvey N.A."/>
        </authorList>
    </citation>
    <scope>NUCLEOTIDE SEQUENCE [LARGE SCALE GENOMIC DNA]</scope>
    <source>
        <strain evidence="1 2">ATCC 53525</strain>
    </source>
</reference>
<dbReference type="Proteomes" id="UP000054804">
    <property type="component" value="Unassembled WGS sequence"/>
</dbReference>
<comment type="caution">
    <text evidence="1">The sequence shown here is derived from an EMBL/GenBank/DDBJ whole genome shotgun (WGS) entry which is preliminary data.</text>
</comment>
<protein>
    <submittedName>
        <fullName evidence="1">Uncharacterized protein</fullName>
    </submittedName>
</protein>
<proteinExistence type="predicted"/>
<dbReference type="AlphaFoldDB" id="A0A0W7WXG4"/>
<keyword evidence="2" id="KW-1185">Reference proteome</keyword>
<sequence length="132" mass="14379">MRDFQSYGYEQFLTHQGGVSPRYGGTLTPAVHPMAVVGVTFGLRGGPRSGEGREASISVSVALRDEMFVVEGEAGADPLHPGEADEPWEYLRELPEVGVWDLDECIALIRDYTAQLCAYTGFLDDLGVPRTS</sequence>
<gene>
    <name evidence="1" type="ORF">AT728_27405</name>
</gene>
<evidence type="ECO:0000313" key="2">
    <source>
        <dbReference type="Proteomes" id="UP000054804"/>
    </source>
</evidence>
<evidence type="ECO:0000313" key="1">
    <source>
        <dbReference type="EMBL" id="KUF15176.1"/>
    </source>
</evidence>